<evidence type="ECO:0000313" key="1">
    <source>
        <dbReference type="EMBL" id="KAK7880440.1"/>
    </source>
</evidence>
<comment type="caution">
    <text evidence="1">The sequence shown here is derived from an EMBL/GenBank/DDBJ whole genome shotgun (WGS) entry which is preliminary data.</text>
</comment>
<keyword evidence="2" id="KW-1185">Reference proteome</keyword>
<reference evidence="2" key="1">
    <citation type="submission" date="2024-04" db="EMBL/GenBank/DDBJ databases">
        <title>Salinicola lusitanus LLJ914,a marine bacterium isolated from the Okinawa Trough.</title>
        <authorList>
            <person name="Li J."/>
        </authorList>
    </citation>
    <scope>NUCLEOTIDE SEQUENCE [LARGE SCALE GENOMIC DNA]</scope>
</reference>
<sequence length="181" mass="19655">MFTSADLRTEQIPDIFNGTIGITSANAEEITDDSGDTGLWCVPMASAVDLVEAEPVTEMCGGAVGLVQRSLHGGHQGEVLAFENNIVELVTGELSSMRAAIKRLHQSKGNELEKGLSEVKESVRSDMARWKEAMIKEMPQNGAESTGRKNMAELETRLVQRLIELEKPSPAHLQTMQTGSC</sequence>
<accession>A0AAW0MLR8</accession>
<name>A0AAW0MLR8_9GOBI</name>
<dbReference type="EMBL" id="JBBPFD010000096">
    <property type="protein sequence ID" value="KAK7880440.1"/>
    <property type="molecule type" value="Genomic_DNA"/>
</dbReference>
<gene>
    <name evidence="1" type="ORF">WMY93_032914</name>
</gene>
<dbReference type="AlphaFoldDB" id="A0AAW0MLR8"/>
<protein>
    <submittedName>
        <fullName evidence="1">Uncharacterized protein</fullName>
    </submittedName>
</protein>
<proteinExistence type="predicted"/>
<organism evidence="1 2">
    <name type="scientific">Mugilogobius chulae</name>
    <name type="common">yellowstripe goby</name>
    <dbReference type="NCBI Taxonomy" id="88201"/>
    <lineage>
        <taxon>Eukaryota</taxon>
        <taxon>Metazoa</taxon>
        <taxon>Chordata</taxon>
        <taxon>Craniata</taxon>
        <taxon>Vertebrata</taxon>
        <taxon>Euteleostomi</taxon>
        <taxon>Actinopterygii</taxon>
        <taxon>Neopterygii</taxon>
        <taxon>Teleostei</taxon>
        <taxon>Neoteleostei</taxon>
        <taxon>Acanthomorphata</taxon>
        <taxon>Gobiaria</taxon>
        <taxon>Gobiiformes</taxon>
        <taxon>Gobioidei</taxon>
        <taxon>Gobiidae</taxon>
        <taxon>Gobionellinae</taxon>
        <taxon>Mugilogobius</taxon>
    </lineage>
</organism>
<evidence type="ECO:0000313" key="2">
    <source>
        <dbReference type="Proteomes" id="UP001460270"/>
    </source>
</evidence>
<dbReference type="Proteomes" id="UP001460270">
    <property type="component" value="Unassembled WGS sequence"/>
</dbReference>